<dbReference type="PANTHER" id="PTHR33168">
    <property type="entry name" value="STRESS INDUCED PROTEIN-RELATED"/>
    <property type="match status" value="1"/>
</dbReference>
<feature type="region of interest" description="Disordered" evidence="1">
    <location>
        <begin position="1"/>
        <end position="35"/>
    </location>
</feature>
<feature type="region of interest" description="Disordered" evidence="1">
    <location>
        <begin position="210"/>
        <end position="231"/>
    </location>
</feature>
<evidence type="ECO:0000256" key="1">
    <source>
        <dbReference type="SAM" id="MobiDB-lite"/>
    </source>
</evidence>
<dbReference type="Proteomes" id="UP000636709">
    <property type="component" value="Unassembled WGS sequence"/>
</dbReference>
<dbReference type="EMBL" id="JACEFO010001965">
    <property type="protein sequence ID" value="KAF8691480.1"/>
    <property type="molecule type" value="Genomic_DNA"/>
</dbReference>
<protein>
    <submittedName>
        <fullName evidence="2">Uncharacterized protein</fullName>
    </submittedName>
</protein>
<proteinExistence type="predicted"/>
<organism evidence="2 3">
    <name type="scientific">Digitaria exilis</name>
    <dbReference type="NCBI Taxonomy" id="1010633"/>
    <lineage>
        <taxon>Eukaryota</taxon>
        <taxon>Viridiplantae</taxon>
        <taxon>Streptophyta</taxon>
        <taxon>Embryophyta</taxon>
        <taxon>Tracheophyta</taxon>
        <taxon>Spermatophyta</taxon>
        <taxon>Magnoliopsida</taxon>
        <taxon>Liliopsida</taxon>
        <taxon>Poales</taxon>
        <taxon>Poaceae</taxon>
        <taxon>PACMAD clade</taxon>
        <taxon>Panicoideae</taxon>
        <taxon>Panicodae</taxon>
        <taxon>Paniceae</taxon>
        <taxon>Anthephorinae</taxon>
        <taxon>Digitaria</taxon>
    </lineage>
</organism>
<dbReference type="OrthoDB" id="1088261at2759"/>
<sequence length="231" mass="24159">MNSAPPSGAEAFHLYGPAGTPRGRTTPLTGRGNTRTPRLARKALAPTNTPCPHLVLLVRLFLTCYDGQQRRATYRYSSGSGSGSYAVANHQLTRQTTKPAALIPAFAPCGGGGGGGGGYEWLGSFGDGEFGRRAPAAARGEAAGGGVGAAARALWAWIGRKKKAVNMMSRSASMKKDRLYGHEEYAQNFDEGAAAAAGEEAENLSRSFSARYARRASPPVPNSRSSVRGAL</sequence>
<name>A0A835EIV3_9POAL</name>
<evidence type="ECO:0000313" key="2">
    <source>
        <dbReference type="EMBL" id="KAF8691480.1"/>
    </source>
</evidence>
<reference evidence="2" key="1">
    <citation type="submission" date="2020-07" db="EMBL/GenBank/DDBJ databases">
        <title>Genome sequence and genetic diversity analysis of an under-domesticated orphan crop, white fonio (Digitaria exilis).</title>
        <authorList>
            <person name="Bennetzen J.L."/>
            <person name="Chen S."/>
            <person name="Ma X."/>
            <person name="Wang X."/>
            <person name="Yssel A.E.J."/>
            <person name="Chaluvadi S.R."/>
            <person name="Johnson M."/>
            <person name="Gangashetty P."/>
            <person name="Hamidou F."/>
            <person name="Sanogo M.D."/>
            <person name="Zwaenepoel A."/>
            <person name="Wallace J."/>
            <person name="Van De Peer Y."/>
            <person name="Van Deynze A."/>
        </authorList>
    </citation>
    <scope>NUCLEOTIDE SEQUENCE</scope>
    <source>
        <tissue evidence="2">Leaves</tissue>
    </source>
</reference>
<accession>A0A835EIV3</accession>
<dbReference type="AlphaFoldDB" id="A0A835EIV3"/>
<keyword evidence="3" id="KW-1185">Reference proteome</keyword>
<comment type="caution">
    <text evidence="2">The sequence shown here is derived from an EMBL/GenBank/DDBJ whole genome shotgun (WGS) entry which is preliminary data.</text>
</comment>
<evidence type="ECO:0000313" key="3">
    <source>
        <dbReference type="Proteomes" id="UP000636709"/>
    </source>
</evidence>
<feature type="compositionally biased region" description="Low complexity" evidence="1">
    <location>
        <begin position="16"/>
        <end position="35"/>
    </location>
</feature>
<gene>
    <name evidence="2" type="ORF">HU200_040624</name>
</gene>